<organism evidence="1">
    <name type="scientific">viral metagenome</name>
    <dbReference type="NCBI Taxonomy" id="1070528"/>
    <lineage>
        <taxon>unclassified sequences</taxon>
        <taxon>metagenomes</taxon>
        <taxon>organismal metagenomes</taxon>
    </lineage>
</organism>
<dbReference type="AlphaFoldDB" id="A0A6C0DFK6"/>
<proteinExistence type="predicted"/>
<dbReference type="SUPFAM" id="SSF53335">
    <property type="entry name" value="S-adenosyl-L-methionine-dependent methyltransferases"/>
    <property type="match status" value="1"/>
</dbReference>
<dbReference type="InterPro" id="IPR029063">
    <property type="entry name" value="SAM-dependent_MTases_sf"/>
</dbReference>
<dbReference type="EMBL" id="MN739582">
    <property type="protein sequence ID" value="QHT14365.1"/>
    <property type="molecule type" value="Genomic_DNA"/>
</dbReference>
<dbReference type="Gene3D" id="3.40.50.150">
    <property type="entry name" value="Vaccinia Virus protein VP39"/>
    <property type="match status" value="1"/>
</dbReference>
<accession>A0A6C0DFK6</accession>
<evidence type="ECO:0008006" key="2">
    <source>
        <dbReference type="Google" id="ProtNLM"/>
    </source>
</evidence>
<protein>
    <recommendedName>
        <fullName evidence="2">Methyltransferase</fullName>
    </recommendedName>
</protein>
<evidence type="ECO:0000313" key="1">
    <source>
        <dbReference type="EMBL" id="QHT14365.1"/>
    </source>
</evidence>
<sequence length="212" mass="24825">MSRFTELKQHLEIAFENAEMGKSKLTQLVLSMDGMTGKKTRHFYNNLLNIKDARYLEIGTWKGSSVCSAMYGNTAKVVCIDNWSEFGGPKEEFLINFNICRGENDAEFIEQDCYKVDISQLPMFNIYMYDGNHTEDSHYKALIHYYDCLDDIFVFIVDDWNVKHIRDGTYDSFKQLNLAILYQREIFTPGNCTYDTWWNGIYVAILQKQTRT</sequence>
<name>A0A6C0DFK6_9ZZZZ</name>
<reference evidence="1" key="1">
    <citation type="journal article" date="2020" name="Nature">
        <title>Giant virus diversity and host interactions through global metagenomics.</title>
        <authorList>
            <person name="Schulz F."/>
            <person name="Roux S."/>
            <person name="Paez-Espino D."/>
            <person name="Jungbluth S."/>
            <person name="Walsh D.A."/>
            <person name="Denef V.J."/>
            <person name="McMahon K.D."/>
            <person name="Konstantinidis K.T."/>
            <person name="Eloe-Fadrosh E.A."/>
            <person name="Kyrpides N.C."/>
            <person name="Woyke T."/>
        </authorList>
    </citation>
    <scope>NUCLEOTIDE SEQUENCE</scope>
    <source>
        <strain evidence="1">GVMAG-M-3300023174-137</strain>
    </source>
</reference>